<feature type="domain" description="RNA polymerase sigma-70 region 2" evidence="5">
    <location>
        <begin position="28"/>
        <end position="96"/>
    </location>
</feature>
<organism evidence="6 7">
    <name type="scientific">Apilactobacillus apinorum</name>
    <dbReference type="NCBI Taxonomy" id="1218495"/>
    <lineage>
        <taxon>Bacteria</taxon>
        <taxon>Bacillati</taxon>
        <taxon>Bacillota</taxon>
        <taxon>Bacilli</taxon>
        <taxon>Lactobacillales</taxon>
        <taxon>Lactobacillaceae</taxon>
        <taxon>Apilactobacillus</taxon>
    </lineage>
</organism>
<comment type="caution">
    <text evidence="6">The sequence shown here is derived from an EMBL/GenBank/DDBJ whole genome shotgun (WGS) entry which is preliminary data.</text>
</comment>
<evidence type="ECO:0000256" key="1">
    <source>
        <dbReference type="ARBA" id="ARBA00023015"/>
    </source>
</evidence>
<dbReference type="Gene3D" id="1.10.1740.10">
    <property type="match status" value="1"/>
</dbReference>
<proteinExistence type="predicted"/>
<sequence>MVLESREIDKRLIMDFNNNNNEDALAKLFNKYKPLINKVWSSYYLTDMDIDDWYQEAMLVLIKNINEYNFERNASFGTLFKISLKNHMFDILRRSNAKKRMPADKLVSYSANESLYNNSIKDKAYMHPEEAMKMKECIEKLSNQLSPMELKVAHAMLMQICDGKSDEMDQIRHNLNQTHSDKTLENCISRLKIKLKKVLNSTYH</sequence>
<accession>A0ABP9ZGH3</accession>
<evidence type="ECO:0000313" key="6">
    <source>
        <dbReference type="EMBL" id="GAA6113879.1"/>
    </source>
</evidence>
<evidence type="ECO:0000256" key="2">
    <source>
        <dbReference type="ARBA" id="ARBA00023082"/>
    </source>
</evidence>
<dbReference type="Pfam" id="PF04542">
    <property type="entry name" value="Sigma70_r2"/>
    <property type="match status" value="1"/>
</dbReference>
<dbReference type="InterPro" id="IPR013325">
    <property type="entry name" value="RNA_pol_sigma_r2"/>
</dbReference>
<dbReference type="InterPro" id="IPR014284">
    <property type="entry name" value="RNA_pol_sigma-70_dom"/>
</dbReference>
<dbReference type="EMBL" id="BAABVV010000021">
    <property type="protein sequence ID" value="GAA6113879.1"/>
    <property type="molecule type" value="Genomic_DNA"/>
</dbReference>
<keyword evidence="2" id="KW-0731">Sigma factor</keyword>
<evidence type="ECO:0000259" key="5">
    <source>
        <dbReference type="Pfam" id="PF04542"/>
    </source>
</evidence>
<dbReference type="Proteomes" id="UP001438112">
    <property type="component" value="Unassembled WGS sequence"/>
</dbReference>
<keyword evidence="4" id="KW-0804">Transcription</keyword>
<evidence type="ECO:0000313" key="7">
    <source>
        <dbReference type="Proteomes" id="UP001438112"/>
    </source>
</evidence>
<gene>
    <name evidence="6" type="ORF">AP20H10_02420</name>
</gene>
<dbReference type="NCBIfam" id="TIGR02937">
    <property type="entry name" value="sigma70-ECF"/>
    <property type="match status" value="1"/>
</dbReference>
<dbReference type="PANTHER" id="PTHR30385">
    <property type="entry name" value="SIGMA FACTOR F FLAGELLAR"/>
    <property type="match status" value="1"/>
</dbReference>
<dbReference type="InterPro" id="IPR007627">
    <property type="entry name" value="RNA_pol_sigma70_r2"/>
</dbReference>
<keyword evidence="3" id="KW-0238">DNA-binding</keyword>
<evidence type="ECO:0000256" key="3">
    <source>
        <dbReference type="ARBA" id="ARBA00023125"/>
    </source>
</evidence>
<name>A0ABP9ZGH3_9LACO</name>
<keyword evidence="1" id="KW-0805">Transcription regulation</keyword>
<reference evidence="6 7" key="1">
    <citation type="submission" date="2024-03" db="EMBL/GenBank/DDBJ databases">
        <title>Inconsistent identification of Apilactobacillus kunkeei-related strains obtained by well-developed overall genome related indices.</title>
        <authorList>
            <person name="Maeno S."/>
            <person name="Endo A."/>
        </authorList>
    </citation>
    <scope>NUCLEOTIDE SEQUENCE [LARGE SCALE GENOMIC DNA]</scope>
    <source>
        <strain evidence="6 7">20H-10</strain>
    </source>
</reference>
<evidence type="ECO:0000256" key="4">
    <source>
        <dbReference type="ARBA" id="ARBA00023163"/>
    </source>
</evidence>
<protein>
    <recommendedName>
        <fullName evidence="5">RNA polymerase sigma-70 region 2 domain-containing protein</fullName>
    </recommendedName>
</protein>
<keyword evidence="7" id="KW-1185">Reference proteome</keyword>
<dbReference type="SUPFAM" id="SSF88946">
    <property type="entry name" value="Sigma2 domain of RNA polymerase sigma factors"/>
    <property type="match status" value="1"/>
</dbReference>
<dbReference type="RefSeq" id="WP_053949722.1">
    <property type="nucleotide sequence ID" value="NZ_BAABVV010000021.1"/>
</dbReference>